<feature type="transmembrane region" description="Helical" evidence="1">
    <location>
        <begin position="28"/>
        <end position="47"/>
    </location>
</feature>
<keyword evidence="3" id="KW-1185">Reference proteome</keyword>
<dbReference type="AlphaFoldDB" id="A0A4Z0F7Z7"/>
<evidence type="ECO:0000313" key="2">
    <source>
        <dbReference type="EMBL" id="TFZ82464.1"/>
    </source>
</evidence>
<proteinExistence type="predicted"/>
<keyword evidence="1" id="KW-1133">Transmembrane helix</keyword>
<sequence>MDIVALIIFILFVLTGSAGVILPFLPGVPVAAVGVLFAAWLGNFTVLGQREVIVAALIAGLSLILDYLTTVLGARFYGASTRGIWGALIGAIVGAVFFPPFGFLLGAIVGAIGAELVSGRPWEEATRAGLGTLIGSLGGIVIKGLLIVAIVLMCLPPLIAAL</sequence>
<dbReference type="PANTHER" id="PTHR39165:SF1">
    <property type="entry name" value="DUF456 DOMAIN-CONTAINING PROTEIN"/>
    <property type="match status" value="1"/>
</dbReference>
<feature type="transmembrane region" description="Helical" evidence="1">
    <location>
        <begin position="54"/>
        <end position="78"/>
    </location>
</feature>
<dbReference type="InterPro" id="IPR007403">
    <property type="entry name" value="DUF456"/>
</dbReference>
<dbReference type="OrthoDB" id="9808460at2"/>
<dbReference type="PANTHER" id="PTHR39165">
    <property type="entry name" value="IG HYPOTHETICAL 17883"/>
    <property type="match status" value="1"/>
</dbReference>
<accession>A0A4Z0F7Z7</accession>
<name>A0A4Z0F7Z7_9GAMM</name>
<dbReference type="Pfam" id="PF04306">
    <property type="entry name" value="DUF456"/>
    <property type="match status" value="1"/>
</dbReference>
<gene>
    <name evidence="2" type="ORF">E4680_08265</name>
</gene>
<protein>
    <submittedName>
        <fullName evidence="2">DUF456 domain-containing protein</fullName>
    </submittedName>
</protein>
<keyword evidence="1" id="KW-0812">Transmembrane</keyword>
<evidence type="ECO:0000256" key="1">
    <source>
        <dbReference type="SAM" id="Phobius"/>
    </source>
</evidence>
<organism evidence="2 3">
    <name type="scientific">Candidatus Macondimonas diazotrophica</name>
    <dbReference type="NCBI Taxonomy" id="2305248"/>
    <lineage>
        <taxon>Bacteria</taxon>
        <taxon>Pseudomonadati</taxon>
        <taxon>Pseudomonadota</taxon>
        <taxon>Gammaproteobacteria</taxon>
        <taxon>Chromatiales</taxon>
        <taxon>Ectothiorhodospiraceae</taxon>
        <taxon>Candidatus Macondimonas</taxon>
    </lineage>
</organism>
<keyword evidence="1" id="KW-0472">Membrane</keyword>
<dbReference type="EMBL" id="SRIO01000009">
    <property type="protein sequence ID" value="TFZ82464.1"/>
    <property type="molecule type" value="Genomic_DNA"/>
</dbReference>
<feature type="transmembrane region" description="Helical" evidence="1">
    <location>
        <begin position="133"/>
        <end position="159"/>
    </location>
</feature>
<dbReference type="RefSeq" id="WP_135281939.1">
    <property type="nucleotide sequence ID" value="NZ_SRIO01000009.1"/>
</dbReference>
<dbReference type="Proteomes" id="UP000297890">
    <property type="component" value="Unassembled WGS sequence"/>
</dbReference>
<comment type="caution">
    <text evidence="2">The sequence shown here is derived from an EMBL/GenBank/DDBJ whole genome shotgun (WGS) entry which is preliminary data.</text>
</comment>
<evidence type="ECO:0000313" key="3">
    <source>
        <dbReference type="Proteomes" id="UP000297890"/>
    </source>
</evidence>
<feature type="transmembrane region" description="Helical" evidence="1">
    <location>
        <begin position="84"/>
        <end position="112"/>
    </location>
</feature>
<reference evidence="2 3" key="1">
    <citation type="journal article" date="2019" name="ISME J.">
        <title>Candidatus Macondimonas diazotrophica, a novel gammaproteobacterial genus dominating crude-oil-contaminated coastal sediments.</title>
        <authorList>
            <person name="Karthikeyan S."/>
            <person name="Konstantinidis K."/>
        </authorList>
    </citation>
    <scope>NUCLEOTIDE SEQUENCE [LARGE SCALE GENOMIC DNA]</scope>
    <source>
        <strain evidence="2 3">KTK01</strain>
    </source>
</reference>